<dbReference type="PANTHER" id="PTHR44688">
    <property type="entry name" value="DNA-BINDING TRANSCRIPTIONAL ACTIVATOR DEVR_DOSR"/>
    <property type="match status" value="1"/>
</dbReference>
<dbReference type="PROSITE" id="PS50043">
    <property type="entry name" value="HTH_LUXR_2"/>
    <property type="match status" value="1"/>
</dbReference>
<evidence type="ECO:0000256" key="2">
    <source>
        <dbReference type="ARBA" id="ARBA00023125"/>
    </source>
</evidence>
<evidence type="ECO:0000256" key="1">
    <source>
        <dbReference type="ARBA" id="ARBA00023015"/>
    </source>
</evidence>
<name>A0ABU1DDV4_9HYPH</name>
<evidence type="ECO:0000259" key="4">
    <source>
        <dbReference type="PROSITE" id="PS50043"/>
    </source>
</evidence>
<keyword evidence="2" id="KW-0238">DNA-binding</keyword>
<keyword evidence="1" id="KW-0805">Transcription regulation</keyword>
<organism evidence="5 6">
    <name type="scientific">Chelatococcus sambhunathii</name>
    <dbReference type="NCBI Taxonomy" id="363953"/>
    <lineage>
        <taxon>Bacteria</taxon>
        <taxon>Pseudomonadati</taxon>
        <taxon>Pseudomonadota</taxon>
        <taxon>Alphaproteobacteria</taxon>
        <taxon>Hyphomicrobiales</taxon>
        <taxon>Chelatococcaceae</taxon>
        <taxon>Chelatococcus</taxon>
    </lineage>
</organism>
<dbReference type="PANTHER" id="PTHR44688:SF16">
    <property type="entry name" value="DNA-BINDING TRANSCRIPTIONAL ACTIVATOR DEVR_DOSR"/>
    <property type="match status" value="1"/>
</dbReference>
<gene>
    <name evidence="5" type="ORF">IHQ68_06280</name>
</gene>
<dbReference type="PROSITE" id="PS00622">
    <property type="entry name" value="HTH_LUXR_1"/>
    <property type="match status" value="1"/>
</dbReference>
<keyword evidence="3" id="KW-0804">Transcription</keyword>
<dbReference type="Proteomes" id="UP001181622">
    <property type="component" value="Unassembled WGS sequence"/>
</dbReference>
<evidence type="ECO:0000313" key="5">
    <source>
        <dbReference type="EMBL" id="MDR4306223.1"/>
    </source>
</evidence>
<dbReference type="EMBL" id="JADBEO010000010">
    <property type="protein sequence ID" value="MDR4306223.1"/>
    <property type="molecule type" value="Genomic_DNA"/>
</dbReference>
<protein>
    <submittedName>
        <fullName evidence="5">Helix-turn-helix transcriptional regulator</fullName>
    </submittedName>
</protein>
<dbReference type="PRINTS" id="PR00038">
    <property type="entry name" value="HTHLUXR"/>
</dbReference>
<dbReference type="InterPro" id="IPR000792">
    <property type="entry name" value="Tscrpt_reg_LuxR_C"/>
</dbReference>
<dbReference type="SUPFAM" id="SSF46894">
    <property type="entry name" value="C-terminal effector domain of the bipartite response regulators"/>
    <property type="match status" value="1"/>
</dbReference>
<comment type="caution">
    <text evidence="5">The sequence shown here is derived from an EMBL/GenBank/DDBJ whole genome shotgun (WGS) entry which is preliminary data.</text>
</comment>
<dbReference type="SMART" id="SM00421">
    <property type="entry name" value="HTH_LUXR"/>
    <property type="match status" value="1"/>
</dbReference>
<keyword evidence="6" id="KW-1185">Reference proteome</keyword>
<dbReference type="InterPro" id="IPR016032">
    <property type="entry name" value="Sig_transdc_resp-reg_C-effctor"/>
</dbReference>
<dbReference type="Gene3D" id="1.10.10.10">
    <property type="entry name" value="Winged helix-like DNA-binding domain superfamily/Winged helix DNA-binding domain"/>
    <property type="match status" value="1"/>
</dbReference>
<dbReference type="Pfam" id="PF00196">
    <property type="entry name" value="GerE"/>
    <property type="match status" value="1"/>
</dbReference>
<dbReference type="InterPro" id="IPR036388">
    <property type="entry name" value="WH-like_DNA-bd_sf"/>
</dbReference>
<dbReference type="CDD" id="cd06170">
    <property type="entry name" value="LuxR_C_like"/>
    <property type="match status" value="1"/>
</dbReference>
<feature type="domain" description="HTH luxR-type" evidence="4">
    <location>
        <begin position="282"/>
        <end position="347"/>
    </location>
</feature>
<proteinExistence type="predicted"/>
<accession>A0ABU1DDV4</accession>
<dbReference type="RefSeq" id="WP_309389924.1">
    <property type="nucleotide sequence ID" value="NZ_JADBEO010000010.1"/>
</dbReference>
<reference evidence="5" key="1">
    <citation type="submission" date="2020-10" db="EMBL/GenBank/DDBJ databases">
        <authorList>
            <person name="Abbas A."/>
            <person name="Razzaq R."/>
            <person name="Waqas M."/>
            <person name="Abbas N."/>
            <person name="Nielsen T.K."/>
            <person name="Hansen L.H."/>
            <person name="Hussain S."/>
            <person name="Shahid M."/>
        </authorList>
    </citation>
    <scope>NUCLEOTIDE SEQUENCE</scope>
    <source>
        <strain evidence="5">S14</strain>
    </source>
</reference>
<evidence type="ECO:0000313" key="6">
    <source>
        <dbReference type="Proteomes" id="UP001181622"/>
    </source>
</evidence>
<evidence type="ECO:0000256" key="3">
    <source>
        <dbReference type="ARBA" id="ARBA00023163"/>
    </source>
</evidence>
<sequence length="379" mass="42846">MSSTSLRSGLPRIDTPDWFERAGEVIQSIGTQFFHRELIKLLEASIRSDAVWIIRYSGEALPDVVYTYNVPAEAEKVYVEQCAGVDPFSMRWRRTRDSGVFTLQTLPDDSVEYLVYKKIFLQAAGMEDELGVFFPVTAHNCFAFFLEREKGHFTKAEVERARLMFPALESFHRAHLGWLFNELRHTNTPEVTGLINRPTLIRDRTRQQVYANDGWNEVIARHPEIAADVEALSSGAAGQADYEDFVLKAELLGADFPLAPGGRMYVIERHASAYGEERFESLSHVFRIFTPRERDILDLVMQGRNSAEISDRLGIGVGTVKNCKMRIYRKAEVETERALVAKFMPLYEPQAPGRGSAVPKNWAVAQIVPVDLAPESAGR</sequence>